<keyword evidence="4" id="KW-1185">Reference proteome</keyword>
<keyword evidence="1" id="KW-0812">Transmembrane</keyword>
<comment type="caution">
    <text evidence="3">The sequence shown here is derived from an EMBL/GenBank/DDBJ whole genome shotgun (WGS) entry which is preliminary data.</text>
</comment>
<evidence type="ECO:0000259" key="2">
    <source>
        <dbReference type="Pfam" id="PF18917"/>
    </source>
</evidence>
<dbReference type="EMBL" id="RKQN01000001">
    <property type="protein sequence ID" value="RPE81380.1"/>
    <property type="molecule type" value="Genomic_DNA"/>
</dbReference>
<sequence>MKSNIVGALVLVVLGTLFLLNNLGFTDMSLGRLLMTWWPALLIAVGLGMLFKRG</sequence>
<keyword evidence="1" id="KW-0472">Membrane</keyword>
<dbReference type="Pfam" id="PF18917">
    <property type="entry name" value="LiaI-LiaF-like_TM1"/>
    <property type="match status" value="1"/>
</dbReference>
<dbReference type="InterPro" id="IPR043726">
    <property type="entry name" value="LiaI-LiaF-like_TM1"/>
</dbReference>
<dbReference type="Proteomes" id="UP000269708">
    <property type="component" value="Unassembled WGS sequence"/>
</dbReference>
<proteinExistence type="predicted"/>
<accession>A0A3N4W5L4</accession>
<reference evidence="3 4" key="1">
    <citation type="submission" date="2018-11" db="EMBL/GenBank/DDBJ databases">
        <title>Genomic Encyclopedia of Type Strains, Phase IV (KMG-IV): sequencing the most valuable type-strain genomes for metagenomic binning, comparative biology and taxonomic classification.</title>
        <authorList>
            <person name="Goeker M."/>
        </authorList>
    </citation>
    <scope>NUCLEOTIDE SEQUENCE [LARGE SCALE GENOMIC DNA]</scope>
    <source>
        <strain evidence="3 4">DSM 25623</strain>
    </source>
</reference>
<name>A0A3N4W5L4_9GAMM</name>
<organism evidence="3 4">
    <name type="scientific">Vulcaniibacterium tengchongense</name>
    <dbReference type="NCBI Taxonomy" id="1273429"/>
    <lineage>
        <taxon>Bacteria</taxon>
        <taxon>Pseudomonadati</taxon>
        <taxon>Pseudomonadota</taxon>
        <taxon>Gammaproteobacteria</taxon>
        <taxon>Lysobacterales</taxon>
        <taxon>Lysobacteraceae</taxon>
        <taxon>Vulcaniibacterium</taxon>
    </lineage>
</organism>
<keyword evidence="1" id="KW-1133">Transmembrane helix</keyword>
<evidence type="ECO:0000313" key="4">
    <source>
        <dbReference type="Proteomes" id="UP000269708"/>
    </source>
</evidence>
<protein>
    <recommendedName>
        <fullName evidence="2">LiaI-LiaF-like transmembrane region domain-containing protein</fullName>
    </recommendedName>
</protein>
<evidence type="ECO:0000256" key="1">
    <source>
        <dbReference type="SAM" id="Phobius"/>
    </source>
</evidence>
<gene>
    <name evidence="3" type="ORF">EDC50_0568</name>
</gene>
<dbReference type="AlphaFoldDB" id="A0A3N4W5L4"/>
<feature type="domain" description="LiaI-LiaF-like transmembrane region" evidence="2">
    <location>
        <begin position="5"/>
        <end position="50"/>
    </location>
</feature>
<feature type="transmembrane region" description="Helical" evidence="1">
    <location>
        <begin position="34"/>
        <end position="51"/>
    </location>
</feature>
<evidence type="ECO:0000313" key="3">
    <source>
        <dbReference type="EMBL" id="RPE81380.1"/>
    </source>
</evidence>
<dbReference type="RefSeq" id="WP_170167584.1">
    <property type="nucleotide sequence ID" value="NZ_RKQN01000001.1"/>
</dbReference>